<dbReference type="RefSeq" id="WP_271266910.1">
    <property type="nucleotide sequence ID" value="NZ_JAMGZJ010000070.1"/>
</dbReference>
<dbReference type="Gene3D" id="3.40.50.300">
    <property type="entry name" value="P-loop containing nucleotide triphosphate hydrolases"/>
    <property type="match status" value="1"/>
</dbReference>
<evidence type="ECO:0000259" key="2">
    <source>
        <dbReference type="Pfam" id="PF00350"/>
    </source>
</evidence>
<accession>A0A9J6QCA2</accession>
<organism evidence="3 4">
    <name type="scientific">Silvania confinis</name>
    <dbReference type="NCBI Taxonomy" id="2926470"/>
    <lineage>
        <taxon>Bacteria</taxon>
        <taxon>Pseudomonadati</taxon>
        <taxon>Pseudomonadota</taxon>
        <taxon>Gammaproteobacteria</taxon>
        <taxon>Enterobacterales</taxon>
        <taxon>Enterobacteriaceae</taxon>
        <taxon>Silvania</taxon>
    </lineage>
</organism>
<keyword evidence="1" id="KW-0175">Coiled coil</keyword>
<reference evidence="3" key="1">
    <citation type="submission" date="2022-05" db="EMBL/GenBank/DDBJ databases">
        <title>Description of a novel species of Leclercia; Leclercia tamurae and the Proposal for a Novel Genus Silvania gen. nov. Containing Two Novel Species Silvania hatchlandensis sp. nov. and Silvania confinis sp. nov. Isolated from the Rhizosphere of Oak.</title>
        <authorList>
            <person name="Maddock D.W."/>
            <person name="Brady C.L."/>
            <person name="Denman S."/>
            <person name="Arnold D."/>
        </authorList>
    </citation>
    <scope>NUCLEOTIDE SEQUENCE</scope>
    <source>
        <strain evidence="3">H4N4</strain>
    </source>
</reference>
<evidence type="ECO:0000256" key="1">
    <source>
        <dbReference type="SAM" id="Coils"/>
    </source>
</evidence>
<feature type="domain" description="Dynamin N-terminal" evidence="2">
    <location>
        <begin position="138"/>
        <end position="242"/>
    </location>
</feature>
<dbReference type="AlphaFoldDB" id="A0A9J6QCA2"/>
<dbReference type="InterPro" id="IPR045063">
    <property type="entry name" value="Dynamin_N"/>
</dbReference>
<evidence type="ECO:0000313" key="3">
    <source>
        <dbReference type="EMBL" id="MCU6668324.1"/>
    </source>
</evidence>
<dbReference type="SUPFAM" id="SSF52540">
    <property type="entry name" value="P-loop containing nucleoside triphosphate hydrolases"/>
    <property type="match status" value="1"/>
</dbReference>
<proteinExistence type="predicted"/>
<feature type="coiled-coil region" evidence="1">
    <location>
        <begin position="579"/>
        <end position="606"/>
    </location>
</feature>
<name>A0A9J6QCA2_9ENTR</name>
<comment type="caution">
    <text evidence="3">The sequence shown here is derived from an EMBL/GenBank/DDBJ whole genome shotgun (WGS) entry which is preliminary data.</text>
</comment>
<dbReference type="Pfam" id="PF00350">
    <property type="entry name" value="Dynamin_N"/>
    <property type="match status" value="1"/>
</dbReference>
<keyword evidence="4" id="KW-1185">Reference proteome</keyword>
<dbReference type="Proteomes" id="UP001061282">
    <property type="component" value="Unassembled WGS sequence"/>
</dbReference>
<protein>
    <submittedName>
        <fullName evidence="3">Dynamin family protein</fullName>
    </submittedName>
</protein>
<evidence type="ECO:0000313" key="4">
    <source>
        <dbReference type="Proteomes" id="UP001061282"/>
    </source>
</evidence>
<dbReference type="InterPro" id="IPR027417">
    <property type="entry name" value="P-loop_NTPase"/>
</dbReference>
<dbReference type="EMBL" id="JAMGZJ010000070">
    <property type="protein sequence ID" value="MCU6668324.1"/>
    <property type="molecule type" value="Genomic_DNA"/>
</dbReference>
<sequence length="609" mass="66940">MNNKMLREDLLASFNNLQQQFDSSLDEAKALDTRFAAHYQQFNSNLSGLLANARARLPDASPLSQSLKGFISGLEKLDSDWKASLENQNKGLSFRKNFEDSLLVYVYGKVKSGKSSLGNYMAWGYTDPTCEQQQDDITLKYESHDNTDAENGDAHNEAAQQGKFRVGATEATSSIQSFRLPGLTWVDSPGLHSVRSQNGELAREHADHADLILYTMKSDAPGRASDLNEIRQLFGKEKNIMLLLTGSDKKEHDWDDVKDEPIERCVMKPLQDRVLQQNFVKGELQSSDIDASRVDILSISARYAELHADDKAAIHDSGMGQLFARLHDISQAQGVRMKRAVPMTNFKNFLTHCLTGVKAYHQLTGELNGNLTKLETDLDKRVVPAVRVAQSAMRSAIQARFDELAASRDDEYQINAALKMAKTQWDRQMATLMDSALDTILTHVMADFKANVTSTWTSSSLSLPAFSVEKMTEQIPDGYSKSTRGRNGGMGALLGGLAGTILGGPLGTAIGAGLGGGLGSMVGDRAQQTTRTIEFVVGDNLNALRTEVLGLYHDGIEKQITHNVETLISALVADMKVSCASVNDEIKSFERALSKLKESAEKHLSREVN</sequence>
<gene>
    <name evidence="3" type="ORF">M8013_06085</name>
</gene>